<dbReference type="Pfam" id="PF13334">
    <property type="entry name" value="DUF4094"/>
    <property type="match status" value="1"/>
</dbReference>
<protein>
    <recommendedName>
        <fullName evidence="2">DUF4094 domain-containing protein</fullName>
    </recommendedName>
</protein>
<gene>
    <name evidence="3" type="ORF">A4U43_C05F23030</name>
</gene>
<dbReference type="EMBL" id="CM007385">
    <property type="protein sequence ID" value="ONK69452.1"/>
    <property type="molecule type" value="Genomic_DNA"/>
</dbReference>
<keyword evidence="1" id="KW-1133">Transmembrane helix</keyword>
<dbReference type="AlphaFoldDB" id="A0A5P1ETZ2"/>
<dbReference type="Proteomes" id="UP000243459">
    <property type="component" value="Chromosome 5"/>
</dbReference>
<keyword evidence="1" id="KW-0812">Transmembrane</keyword>
<dbReference type="Gramene" id="ONK69452">
    <property type="protein sequence ID" value="ONK69452"/>
    <property type="gene ID" value="A4U43_C05F23030"/>
</dbReference>
<name>A0A5P1ETZ2_ASPOF</name>
<dbReference type="InterPro" id="IPR025298">
    <property type="entry name" value="DUF4094"/>
</dbReference>
<sequence length="86" mass="9873">MRVRSASSKRRVSAKWILFLCVSSFGLGLLFTNRYDYGIHAYLYIKAILEGKEAMDIEALQRESKMLRAGLAAQIICEGRELRSWD</sequence>
<keyword evidence="1" id="KW-0472">Membrane</keyword>
<proteinExistence type="predicted"/>
<evidence type="ECO:0000259" key="2">
    <source>
        <dbReference type="Pfam" id="PF13334"/>
    </source>
</evidence>
<feature type="domain" description="DUF4094" evidence="2">
    <location>
        <begin position="13"/>
        <end position="35"/>
    </location>
</feature>
<keyword evidence="4" id="KW-1185">Reference proteome</keyword>
<organism evidence="3 4">
    <name type="scientific">Asparagus officinalis</name>
    <name type="common">Garden asparagus</name>
    <dbReference type="NCBI Taxonomy" id="4686"/>
    <lineage>
        <taxon>Eukaryota</taxon>
        <taxon>Viridiplantae</taxon>
        <taxon>Streptophyta</taxon>
        <taxon>Embryophyta</taxon>
        <taxon>Tracheophyta</taxon>
        <taxon>Spermatophyta</taxon>
        <taxon>Magnoliopsida</taxon>
        <taxon>Liliopsida</taxon>
        <taxon>Asparagales</taxon>
        <taxon>Asparagaceae</taxon>
        <taxon>Asparagoideae</taxon>
        <taxon>Asparagus</taxon>
    </lineage>
</organism>
<accession>A0A5P1ETZ2</accession>
<evidence type="ECO:0000256" key="1">
    <source>
        <dbReference type="SAM" id="Phobius"/>
    </source>
</evidence>
<reference evidence="4" key="1">
    <citation type="journal article" date="2017" name="Nat. Commun.">
        <title>The asparagus genome sheds light on the origin and evolution of a young Y chromosome.</title>
        <authorList>
            <person name="Harkess A."/>
            <person name="Zhou J."/>
            <person name="Xu C."/>
            <person name="Bowers J.E."/>
            <person name="Van der Hulst R."/>
            <person name="Ayyampalayam S."/>
            <person name="Mercati F."/>
            <person name="Riccardi P."/>
            <person name="McKain M.R."/>
            <person name="Kakrana A."/>
            <person name="Tang H."/>
            <person name="Ray J."/>
            <person name="Groenendijk J."/>
            <person name="Arikit S."/>
            <person name="Mathioni S.M."/>
            <person name="Nakano M."/>
            <person name="Shan H."/>
            <person name="Telgmann-Rauber A."/>
            <person name="Kanno A."/>
            <person name="Yue Z."/>
            <person name="Chen H."/>
            <person name="Li W."/>
            <person name="Chen Y."/>
            <person name="Xu X."/>
            <person name="Zhang Y."/>
            <person name="Luo S."/>
            <person name="Chen H."/>
            <person name="Gao J."/>
            <person name="Mao Z."/>
            <person name="Pires J.C."/>
            <person name="Luo M."/>
            <person name="Kudrna D."/>
            <person name="Wing R.A."/>
            <person name="Meyers B.C."/>
            <person name="Yi K."/>
            <person name="Kong H."/>
            <person name="Lavrijsen P."/>
            <person name="Sunseri F."/>
            <person name="Falavigna A."/>
            <person name="Ye Y."/>
            <person name="Leebens-Mack J.H."/>
            <person name="Chen G."/>
        </authorList>
    </citation>
    <scope>NUCLEOTIDE SEQUENCE [LARGE SCALE GENOMIC DNA]</scope>
    <source>
        <strain evidence="4">cv. DH0086</strain>
    </source>
</reference>
<evidence type="ECO:0000313" key="4">
    <source>
        <dbReference type="Proteomes" id="UP000243459"/>
    </source>
</evidence>
<evidence type="ECO:0000313" key="3">
    <source>
        <dbReference type="EMBL" id="ONK69452.1"/>
    </source>
</evidence>
<feature type="transmembrane region" description="Helical" evidence="1">
    <location>
        <begin position="12"/>
        <end position="31"/>
    </location>
</feature>